<reference evidence="2 3" key="1">
    <citation type="submission" date="2017-05" db="EMBL/GenBank/DDBJ databases">
        <title>Complete and WGS of Bordetella genogroups.</title>
        <authorList>
            <person name="Spilker T."/>
            <person name="LiPuma J."/>
        </authorList>
    </citation>
    <scope>NUCLEOTIDE SEQUENCE [LARGE SCALE GENOMIC DNA]</scope>
    <source>
        <strain evidence="2 3">AU19157</strain>
    </source>
</reference>
<sequence>MAYLTGIVTAISMATFVGIIAWAWSRARQPANHASALIPFALPEEFHAPQAGKGRPHE</sequence>
<keyword evidence="1" id="KW-0812">Transmembrane</keyword>
<evidence type="ECO:0000313" key="2">
    <source>
        <dbReference type="EMBL" id="ARP81876.1"/>
    </source>
</evidence>
<evidence type="ECO:0000313" key="3">
    <source>
        <dbReference type="Proteomes" id="UP000194151"/>
    </source>
</evidence>
<keyword evidence="1" id="KW-1133">Transmembrane helix</keyword>
<protein>
    <submittedName>
        <fullName evidence="2">CcoQ/FixQ family Cbb3-type cytochrome c oxidase assembly chaperone</fullName>
    </submittedName>
</protein>
<dbReference type="AlphaFoldDB" id="A0A1W6YLA6"/>
<dbReference type="OrthoDB" id="8604580at2"/>
<keyword evidence="3" id="KW-1185">Reference proteome</keyword>
<organism evidence="2 3">
    <name type="scientific">Bordetella genomosp. 8</name>
    <dbReference type="NCBI Taxonomy" id="1416806"/>
    <lineage>
        <taxon>Bacteria</taxon>
        <taxon>Pseudomonadati</taxon>
        <taxon>Pseudomonadota</taxon>
        <taxon>Betaproteobacteria</taxon>
        <taxon>Burkholderiales</taxon>
        <taxon>Alcaligenaceae</taxon>
        <taxon>Bordetella</taxon>
    </lineage>
</organism>
<name>A0A1W6YLA6_9BORD</name>
<dbReference type="RefSeq" id="WP_086065062.1">
    <property type="nucleotide sequence ID" value="NZ_CP021108.1"/>
</dbReference>
<evidence type="ECO:0000256" key="1">
    <source>
        <dbReference type="SAM" id="Phobius"/>
    </source>
</evidence>
<dbReference type="Proteomes" id="UP000194151">
    <property type="component" value="Chromosome"/>
</dbReference>
<keyword evidence="1" id="KW-0472">Membrane</keyword>
<proteinExistence type="predicted"/>
<dbReference type="STRING" id="1416806.CAL12_14335"/>
<dbReference type="KEGG" id="bgv:CAL12_14335"/>
<gene>
    <name evidence="2" type="ORF">CAL12_14335</name>
</gene>
<accession>A0A1W6YLA6</accession>
<feature type="transmembrane region" description="Helical" evidence="1">
    <location>
        <begin position="6"/>
        <end position="24"/>
    </location>
</feature>
<dbReference type="EMBL" id="CP021108">
    <property type="protein sequence ID" value="ARP81876.1"/>
    <property type="molecule type" value="Genomic_DNA"/>
</dbReference>